<name>A0A1J5RH14_9ZZZZ</name>
<dbReference type="PANTHER" id="PTHR30203:SF24">
    <property type="entry name" value="BLR4935 PROTEIN"/>
    <property type="match status" value="1"/>
</dbReference>
<dbReference type="InterPro" id="IPR010131">
    <property type="entry name" value="MdtP/NodT-like"/>
</dbReference>
<dbReference type="AlphaFoldDB" id="A0A1J5RH14"/>
<organism evidence="1">
    <name type="scientific">mine drainage metagenome</name>
    <dbReference type="NCBI Taxonomy" id="410659"/>
    <lineage>
        <taxon>unclassified sequences</taxon>
        <taxon>metagenomes</taxon>
        <taxon>ecological metagenomes</taxon>
    </lineage>
</organism>
<sequence length="424" mass="46810">MKPCPSPKRLLLFFLAGLWCLFAQAAPPPGGNVDSLLDYAREHNPEYAAARFDAEAAGDRVTPAGALPDPSLRVELENITNTGSDARPNLLPGRVGDTKYTLLQPLPFWGKRDLKRQAAEADADQARGRAMSTWSDLAARIKEAYAQYYFVAANDKLSRENLDLMRRLEQVAQVRYAGALAPQQDVIRAQVEETGLSSELIAIDDEKRQLQAQINALVSRNALAPLAEPQSLRPLPAPARLDYASLLERLRAHNPQLFTEEAGIRSAQKNRDLAYRNRYPDFLLGVVPMQTGSQINSWGLMLEMNIPLQQASRRSQEREAEAMLSAARARKEATAKQVLSELSENLAGIEAARHTEALIDTGLLPQARLSFQAALAGYENGKLDFATLLDAQRQIRLARLSAIKAQTQAQARLAEIEKLLGEDL</sequence>
<reference evidence="1" key="1">
    <citation type="submission" date="2016-10" db="EMBL/GenBank/DDBJ databases">
        <title>Sequence of Gallionella enrichment culture.</title>
        <authorList>
            <person name="Poehlein A."/>
            <person name="Muehling M."/>
            <person name="Daniel R."/>
        </authorList>
    </citation>
    <scope>NUCLEOTIDE SEQUENCE</scope>
</reference>
<dbReference type="EMBL" id="MLJW01000260">
    <property type="protein sequence ID" value="OIQ91404.1"/>
    <property type="molecule type" value="Genomic_DNA"/>
</dbReference>
<dbReference type="InterPro" id="IPR003423">
    <property type="entry name" value="OMP_efflux"/>
</dbReference>
<accession>A0A1J5RH14</accession>
<comment type="caution">
    <text evidence="1">The sequence shown here is derived from an EMBL/GenBank/DDBJ whole genome shotgun (WGS) entry which is preliminary data.</text>
</comment>
<evidence type="ECO:0000313" key="1">
    <source>
        <dbReference type="EMBL" id="OIQ91404.1"/>
    </source>
</evidence>
<dbReference type="SUPFAM" id="SSF56954">
    <property type="entry name" value="Outer membrane efflux proteins (OEP)"/>
    <property type="match status" value="1"/>
</dbReference>
<dbReference type="Gene3D" id="1.20.1600.10">
    <property type="entry name" value="Outer membrane efflux proteins (OEP)"/>
    <property type="match status" value="1"/>
</dbReference>
<dbReference type="Pfam" id="PF02321">
    <property type="entry name" value="OEP"/>
    <property type="match status" value="2"/>
</dbReference>
<dbReference type="GO" id="GO:0015562">
    <property type="term" value="F:efflux transmembrane transporter activity"/>
    <property type="evidence" value="ECO:0007669"/>
    <property type="project" value="InterPro"/>
</dbReference>
<dbReference type="PANTHER" id="PTHR30203">
    <property type="entry name" value="OUTER MEMBRANE CATION EFFLUX PROTEIN"/>
    <property type="match status" value="1"/>
</dbReference>
<proteinExistence type="predicted"/>
<gene>
    <name evidence="1" type="primary">czcC_15</name>
    <name evidence="1" type="ORF">GALL_266780</name>
</gene>
<protein>
    <submittedName>
        <fullName evidence="1">Cobalt-zinc-cadmium resistance protein CzcC</fullName>
    </submittedName>
</protein>